<feature type="domain" description="Ribosome maturation factor RimP C-terminal" evidence="5">
    <location>
        <begin position="162"/>
        <end position="223"/>
    </location>
</feature>
<evidence type="ECO:0000259" key="4">
    <source>
        <dbReference type="Pfam" id="PF02576"/>
    </source>
</evidence>
<evidence type="ECO:0000313" key="6">
    <source>
        <dbReference type="EMBL" id="TYC50792.1"/>
    </source>
</evidence>
<comment type="function">
    <text evidence="3">Required for maturation of 30S ribosomal subunits.</text>
</comment>
<dbReference type="EMBL" id="SDGZ01000004">
    <property type="protein sequence ID" value="TYC50792.1"/>
    <property type="molecule type" value="Genomic_DNA"/>
</dbReference>
<reference evidence="6 7" key="1">
    <citation type="submission" date="2019-01" db="EMBL/GenBank/DDBJ databases">
        <title>Weissella sp. nov., a novel lactic acid bacterium isolated from animal feces.</title>
        <authorList>
            <person name="Wang L.-T."/>
        </authorList>
    </citation>
    <scope>NUCLEOTIDE SEQUENCE [LARGE SCALE GENOMIC DNA]</scope>
    <source>
        <strain evidence="6 7">8H-2</strain>
    </source>
</reference>
<dbReference type="GO" id="GO:0005829">
    <property type="term" value="C:cytosol"/>
    <property type="evidence" value="ECO:0007669"/>
    <property type="project" value="TreeGrafter"/>
</dbReference>
<dbReference type="PANTHER" id="PTHR33867">
    <property type="entry name" value="RIBOSOME MATURATION FACTOR RIMP"/>
    <property type="match status" value="1"/>
</dbReference>
<dbReference type="RefSeq" id="WP_148621700.1">
    <property type="nucleotide sequence ID" value="NZ_SDGZ01000004.1"/>
</dbReference>
<accession>A0A6C2CB23</accession>
<dbReference type="GO" id="GO:0006412">
    <property type="term" value="P:translation"/>
    <property type="evidence" value="ECO:0007669"/>
    <property type="project" value="TreeGrafter"/>
</dbReference>
<dbReference type="Gene3D" id="3.30.300.70">
    <property type="entry name" value="RimP-like superfamily, N-terminal"/>
    <property type="match status" value="1"/>
</dbReference>
<dbReference type="SUPFAM" id="SSF74942">
    <property type="entry name" value="YhbC-like, C-terminal domain"/>
    <property type="match status" value="2"/>
</dbReference>
<evidence type="ECO:0000256" key="2">
    <source>
        <dbReference type="ARBA" id="ARBA00022517"/>
    </source>
</evidence>
<dbReference type="Proteomes" id="UP000371977">
    <property type="component" value="Unassembled WGS sequence"/>
</dbReference>
<dbReference type="AlphaFoldDB" id="A0A6C2CB23"/>
<feature type="domain" description="Ribosome maturation factor RimP N-terminal" evidence="4">
    <location>
        <begin position="17"/>
        <end position="86"/>
    </location>
</feature>
<dbReference type="InterPro" id="IPR036847">
    <property type="entry name" value="RimP_C_sf"/>
</dbReference>
<dbReference type="CDD" id="cd01734">
    <property type="entry name" value="YlxS_C"/>
    <property type="match status" value="2"/>
</dbReference>
<proteinExistence type="inferred from homology"/>
<gene>
    <name evidence="3" type="primary">rimP</name>
    <name evidence="6" type="ORF">ESZ50_00825</name>
</gene>
<dbReference type="PANTHER" id="PTHR33867:SF1">
    <property type="entry name" value="RIBOSOME MATURATION FACTOR RIMP"/>
    <property type="match status" value="1"/>
</dbReference>
<keyword evidence="1 3" id="KW-0963">Cytoplasm</keyword>
<name>A0A6C2CB23_9LACO</name>
<comment type="similarity">
    <text evidence="3">Belongs to the RimP family.</text>
</comment>
<sequence length="228" mass="25422">MANVVETVKDILTTDLATRGFVLWDVLYEKQDTDMVLRVLVDRQTGAITMDDLVMLTELIGEQLDAIQPDPFPEAYLMDVSSPGAERTLKRPEDFAWALEKTIRLELTEALDGVTSFEGELVKSDEQGLTLAVSAKGKRKLIEVSLVQVQTAQLAISQSRVLTTPEDFAWATNKMIHVSTYQKIDGVKDFTGELTDVDETSLELTTDDEQVIKIPRTVIAQARQANDF</sequence>
<dbReference type="HAMAP" id="MF_01077">
    <property type="entry name" value="RimP"/>
    <property type="match status" value="1"/>
</dbReference>
<feature type="domain" description="Ribosome maturation factor RimP C-terminal" evidence="5">
    <location>
        <begin position="89"/>
        <end position="156"/>
    </location>
</feature>
<dbReference type="InterPro" id="IPR035956">
    <property type="entry name" value="RimP_N_sf"/>
</dbReference>
<dbReference type="InterPro" id="IPR028989">
    <property type="entry name" value="RimP_N"/>
</dbReference>
<organism evidence="6 7">
    <name type="scientific">Weissella muntiaci</name>
    <dbReference type="NCBI Taxonomy" id="2508881"/>
    <lineage>
        <taxon>Bacteria</taxon>
        <taxon>Bacillati</taxon>
        <taxon>Bacillota</taxon>
        <taxon>Bacilli</taxon>
        <taxon>Lactobacillales</taxon>
        <taxon>Lactobacillaceae</taxon>
        <taxon>Weissella</taxon>
    </lineage>
</organism>
<evidence type="ECO:0000256" key="1">
    <source>
        <dbReference type="ARBA" id="ARBA00022490"/>
    </source>
</evidence>
<evidence type="ECO:0000313" key="7">
    <source>
        <dbReference type="Proteomes" id="UP000371977"/>
    </source>
</evidence>
<dbReference type="InterPro" id="IPR028998">
    <property type="entry name" value="RimP_C"/>
</dbReference>
<evidence type="ECO:0000256" key="3">
    <source>
        <dbReference type="HAMAP-Rule" id="MF_01077"/>
    </source>
</evidence>
<protein>
    <recommendedName>
        <fullName evidence="3">Ribosome maturation factor RimP</fullName>
    </recommendedName>
</protein>
<dbReference type="OrthoDB" id="9805006at2"/>
<evidence type="ECO:0000259" key="5">
    <source>
        <dbReference type="Pfam" id="PF17384"/>
    </source>
</evidence>
<dbReference type="GO" id="GO:0000028">
    <property type="term" value="P:ribosomal small subunit assembly"/>
    <property type="evidence" value="ECO:0007669"/>
    <property type="project" value="TreeGrafter"/>
</dbReference>
<dbReference type="SUPFAM" id="SSF75420">
    <property type="entry name" value="YhbC-like, N-terminal domain"/>
    <property type="match status" value="1"/>
</dbReference>
<dbReference type="Pfam" id="PF17384">
    <property type="entry name" value="DUF150_C"/>
    <property type="match status" value="2"/>
</dbReference>
<dbReference type="Pfam" id="PF02576">
    <property type="entry name" value="RimP_N"/>
    <property type="match status" value="1"/>
</dbReference>
<dbReference type="InterPro" id="IPR003728">
    <property type="entry name" value="Ribosome_maturation_RimP"/>
</dbReference>
<keyword evidence="2 3" id="KW-0690">Ribosome biogenesis</keyword>
<dbReference type="Gene3D" id="2.30.30.180">
    <property type="entry name" value="Ribosome maturation factor RimP, C-terminal domain"/>
    <property type="match status" value="2"/>
</dbReference>
<comment type="caution">
    <text evidence="6">The sequence shown here is derived from an EMBL/GenBank/DDBJ whole genome shotgun (WGS) entry which is preliminary data.</text>
</comment>
<comment type="subcellular location">
    <subcellularLocation>
        <location evidence="3">Cytoplasm</location>
    </subcellularLocation>
</comment>
<keyword evidence="7" id="KW-1185">Reference proteome</keyword>